<feature type="region of interest" description="Disordered" evidence="2">
    <location>
        <begin position="28"/>
        <end position="61"/>
    </location>
</feature>
<evidence type="ECO:0000256" key="2">
    <source>
        <dbReference type="SAM" id="MobiDB-lite"/>
    </source>
</evidence>
<name>A0ABD2K3Y9_9BILA</name>
<evidence type="ECO:0000256" key="1">
    <source>
        <dbReference type="ARBA" id="ARBA00022630"/>
    </source>
</evidence>
<dbReference type="AlphaFoldDB" id="A0ABD2K3Y9"/>
<organism evidence="3 4">
    <name type="scientific">Heterodera trifolii</name>
    <dbReference type="NCBI Taxonomy" id="157864"/>
    <lineage>
        <taxon>Eukaryota</taxon>
        <taxon>Metazoa</taxon>
        <taxon>Ecdysozoa</taxon>
        <taxon>Nematoda</taxon>
        <taxon>Chromadorea</taxon>
        <taxon>Rhabditida</taxon>
        <taxon>Tylenchina</taxon>
        <taxon>Tylenchomorpha</taxon>
        <taxon>Tylenchoidea</taxon>
        <taxon>Heteroderidae</taxon>
        <taxon>Heteroderinae</taxon>
        <taxon>Heterodera</taxon>
    </lineage>
</organism>
<dbReference type="InterPro" id="IPR039261">
    <property type="entry name" value="FNR_nucleotide-bd"/>
</dbReference>
<keyword evidence="1" id="KW-0285">Flavoprotein</keyword>
<protein>
    <submittedName>
        <fullName evidence="3">Uncharacterized protein</fullName>
    </submittedName>
</protein>
<sequence length="142" mass="15820">MSELQQMVADGVLSELVLCESRPTVADSVATATAGPPPAGTTGDNETPPQPHRQQKCHRPQRVYDALRQRSAEVAHFLMPTDNEAEEGGLFYACGDVKNMSRELWACLSDILQREKGFSPVEAIQLLKKLREKERLIEDVWS</sequence>
<dbReference type="PANTHER" id="PTHR19384:SF84">
    <property type="entry name" value="METHIONINE SYNTHASE REDUCTASE"/>
    <property type="match status" value="1"/>
</dbReference>
<evidence type="ECO:0000313" key="3">
    <source>
        <dbReference type="EMBL" id="KAL3097616.1"/>
    </source>
</evidence>
<dbReference type="SUPFAM" id="SSF52343">
    <property type="entry name" value="Ferredoxin reductase-like, C-terminal NADP-linked domain"/>
    <property type="match status" value="1"/>
</dbReference>
<gene>
    <name evidence="3" type="ORF">niasHT_023416</name>
</gene>
<comment type="caution">
    <text evidence="3">The sequence shown here is derived from an EMBL/GenBank/DDBJ whole genome shotgun (WGS) entry which is preliminary data.</text>
</comment>
<keyword evidence="4" id="KW-1185">Reference proteome</keyword>
<dbReference type="Gene3D" id="3.40.50.80">
    <property type="entry name" value="Nucleotide-binding domain of ferredoxin-NADP reductase (FNR) module"/>
    <property type="match status" value="1"/>
</dbReference>
<dbReference type="PANTHER" id="PTHR19384">
    <property type="entry name" value="NITRIC OXIDE SYNTHASE-RELATED"/>
    <property type="match status" value="1"/>
</dbReference>
<evidence type="ECO:0000313" key="4">
    <source>
        <dbReference type="Proteomes" id="UP001620626"/>
    </source>
</evidence>
<dbReference type="Proteomes" id="UP001620626">
    <property type="component" value="Unassembled WGS sequence"/>
</dbReference>
<accession>A0ABD2K3Y9</accession>
<proteinExistence type="predicted"/>
<reference evidence="3 4" key="1">
    <citation type="submission" date="2024-10" db="EMBL/GenBank/DDBJ databases">
        <authorList>
            <person name="Kim D."/>
        </authorList>
    </citation>
    <scope>NUCLEOTIDE SEQUENCE [LARGE SCALE GENOMIC DNA]</scope>
    <source>
        <strain evidence="3">BH-2024</strain>
    </source>
</reference>
<dbReference type="EMBL" id="JBICBT010000839">
    <property type="protein sequence ID" value="KAL3097616.1"/>
    <property type="molecule type" value="Genomic_DNA"/>
</dbReference>